<evidence type="ECO:0000313" key="1">
    <source>
        <dbReference type="EMBL" id="TWT70560.1"/>
    </source>
</evidence>
<protein>
    <submittedName>
        <fullName evidence="1">Uncharacterized protein</fullName>
    </submittedName>
</protein>
<proteinExistence type="predicted"/>
<reference evidence="1 2" key="1">
    <citation type="submission" date="2019-02" db="EMBL/GenBank/DDBJ databases">
        <title>Deep-cultivation of Planctomycetes and their phenomic and genomic characterization uncovers novel biology.</title>
        <authorList>
            <person name="Wiegand S."/>
            <person name="Jogler M."/>
            <person name="Boedeker C."/>
            <person name="Pinto D."/>
            <person name="Vollmers J."/>
            <person name="Rivas-Marin E."/>
            <person name="Kohn T."/>
            <person name="Peeters S.H."/>
            <person name="Heuer A."/>
            <person name="Rast P."/>
            <person name="Oberbeckmann S."/>
            <person name="Bunk B."/>
            <person name="Jeske O."/>
            <person name="Meyerdierks A."/>
            <person name="Storesund J.E."/>
            <person name="Kallscheuer N."/>
            <person name="Luecker S."/>
            <person name="Lage O.M."/>
            <person name="Pohl T."/>
            <person name="Merkel B.J."/>
            <person name="Hornburger P."/>
            <person name="Mueller R.-W."/>
            <person name="Bruemmer F."/>
            <person name="Labrenz M."/>
            <person name="Spormann A.M."/>
            <person name="Op Den Camp H."/>
            <person name="Overmann J."/>
            <person name="Amann R."/>
            <person name="Jetten M.S.M."/>
            <person name="Mascher T."/>
            <person name="Medema M.H."/>
            <person name="Devos D.P."/>
            <person name="Kaster A.-K."/>
            <person name="Ovreas L."/>
            <person name="Rohde M."/>
            <person name="Galperin M.Y."/>
            <person name="Jogler C."/>
        </authorList>
    </citation>
    <scope>NUCLEOTIDE SEQUENCE [LARGE SCALE GENOMIC DNA]</scope>
    <source>
        <strain evidence="1 2">Pan14r</strain>
    </source>
</reference>
<accession>A0A5C5Y5S0</accession>
<dbReference type="EMBL" id="SJPL01000001">
    <property type="protein sequence ID" value="TWT70560.1"/>
    <property type="molecule type" value="Genomic_DNA"/>
</dbReference>
<evidence type="ECO:0000313" key="2">
    <source>
        <dbReference type="Proteomes" id="UP000317238"/>
    </source>
</evidence>
<gene>
    <name evidence="1" type="ORF">Pan14r_28670</name>
</gene>
<dbReference type="AlphaFoldDB" id="A0A5C5Y5S0"/>
<sequence length="74" mass="8534">MSATCSTPSIKKGTKKWTIWGRTESYRDLPEKRKAGKHGDSRVFRLGQYPRKGSRIVLVKGDLALARMTWCHLW</sequence>
<comment type="caution">
    <text evidence="1">The sequence shown here is derived from an EMBL/GenBank/DDBJ whole genome shotgun (WGS) entry which is preliminary data.</text>
</comment>
<dbReference type="Proteomes" id="UP000317238">
    <property type="component" value="Unassembled WGS sequence"/>
</dbReference>
<keyword evidence="2" id="KW-1185">Reference proteome</keyword>
<organism evidence="1 2">
    <name type="scientific">Crateriforma conspicua</name>
    <dbReference type="NCBI Taxonomy" id="2527996"/>
    <lineage>
        <taxon>Bacteria</taxon>
        <taxon>Pseudomonadati</taxon>
        <taxon>Planctomycetota</taxon>
        <taxon>Planctomycetia</taxon>
        <taxon>Planctomycetales</taxon>
        <taxon>Planctomycetaceae</taxon>
        <taxon>Crateriforma</taxon>
    </lineage>
</organism>
<name>A0A5C5Y5S0_9PLAN</name>